<protein>
    <submittedName>
        <fullName evidence="6">Sugar kinase</fullName>
    </submittedName>
</protein>
<dbReference type="GO" id="GO:0006796">
    <property type="term" value="P:phosphate-containing compound metabolic process"/>
    <property type="evidence" value="ECO:0007669"/>
    <property type="project" value="UniProtKB-ARBA"/>
</dbReference>
<dbReference type="InterPro" id="IPR002139">
    <property type="entry name" value="Ribo/fructo_kinase"/>
</dbReference>
<evidence type="ECO:0000259" key="5">
    <source>
        <dbReference type="Pfam" id="PF00294"/>
    </source>
</evidence>
<dbReference type="OrthoDB" id="9813569at2"/>
<dbReference type="PANTHER" id="PTHR10584:SF167">
    <property type="entry name" value="PFKB DOMAIN PROTEIN"/>
    <property type="match status" value="1"/>
</dbReference>
<evidence type="ECO:0000256" key="4">
    <source>
        <dbReference type="RuleBase" id="RU003704"/>
    </source>
</evidence>
<evidence type="ECO:0000256" key="3">
    <source>
        <dbReference type="ARBA" id="ARBA00022777"/>
    </source>
</evidence>
<dbReference type="Pfam" id="PF00294">
    <property type="entry name" value="PfkB"/>
    <property type="match status" value="1"/>
</dbReference>
<dbReference type="InterPro" id="IPR002173">
    <property type="entry name" value="Carboh/pur_kinase_PfkB_CS"/>
</dbReference>
<keyword evidence="2 4" id="KW-0808">Transferase</keyword>
<dbReference type="InterPro" id="IPR011611">
    <property type="entry name" value="PfkB_dom"/>
</dbReference>
<keyword evidence="3 4" id="KW-0418">Kinase</keyword>
<evidence type="ECO:0000256" key="2">
    <source>
        <dbReference type="ARBA" id="ARBA00022679"/>
    </source>
</evidence>
<evidence type="ECO:0000313" key="6">
    <source>
        <dbReference type="EMBL" id="GEM90434.1"/>
    </source>
</evidence>
<sequence>MRFFVIGDVSVDLMYFVDAMPGPGEETPAQRALIKPGGAAATVAANLASLGHKVALAARVGTGPFREAALANLKRVGVDLSHLQEDEERPTSSILVFVIAGGERTMVSSASASRHLDAAAFKARALDQVDAVVVSAYALAGGPSREYTLKVLAAAAKRRLPVFADLGTGAIRAAGEHLLEDLRGVDYLLMNQHELAALTGEASISGGVERLRTYGIERAVVKLGALGSMVVTPETEALVEPYAVDDVIDSTGAGDAYTAAFAATVMEGRDLLEAARRANVAGALVATHVGAQGYLVKPEDLELAASSK</sequence>
<gene>
    <name evidence="6" type="ORF">ODE01S_18680</name>
</gene>
<evidence type="ECO:0000313" key="7">
    <source>
        <dbReference type="Proteomes" id="UP000321827"/>
    </source>
</evidence>
<dbReference type="PROSITE" id="PS00584">
    <property type="entry name" value="PFKB_KINASES_2"/>
    <property type="match status" value="1"/>
</dbReference>
<dbReference type="Proteomes" id="UP000321827">
    <property type="component" value="Unassembled WGS sequence"/>
</dbReference>
<dbReference type="PRINTS" id="PR00990">
    <property type="entry name" value="RIBOKINASE"/>
</dbReference>
<accession>A0A511RL93</accession>
<name>A0A511RL93_9DEIN</name>
<dbReference type="PANTHER" id="PTHR10584">
    <property type="entry name" value="SUGAR KINASE"/>
    <property type="match status" value="1"/>
</dbReference>
<reference evidence="6 7" key="1">
    <citation type="submission" date="2019-07" db="EMBL/GenBank/DDBJ databases">
        <title>Whole genome shotgun sequence of Oceanithermus desulfurans NBRC 100063.</title>
        <authorList>
            <person name="Hosoyama A."/>
            <person name="Uohara A."/>
            <person name="Ohji S."/>
            <person name="Ichikawa N."/>
        </authorList>
    </citation>
    <scope>NUCLEOTIDE SEQUENCE [LARGE SCALE GENOMIC DNA]</scope>
    <source>
        <strain evidence="6 7">NBRC 100063</strain>
    </source>
</reference>
<proteinExistence type="inferred from homology"/>
<dbReference type="EMBL" id="BJXN01000013">
    <property type="protein sequence ID" value="GEM90434.1"/>
    <property type="molecule type" value="Genomic_DNA"/>
</dbReference>
<dbReference type="InterPro" id="IPR029056">
    <property type="entry name" value="Ribokinase-like"/>
</dbReference>
<dbReference type="AlphaFoldDB" id="A0A511RL93"/>
<dbReference type="SUPFAM" id="SSF53613">
    <property type="entry name" value="Ribokinase-like"/>
    <property type="match status" value="1"/>
</dbReference>
<evidence type="ECO:0000256" key="1">
    <source>
        <dbReference type="ARBA" id="ARBA00010688"/>
    </source>
</evidence>
<dbReference type="GO" id="GO:0016301">
    <property type="term" value="F:kinase activity"/>
    <property type="evidence" value="ECO:0007669"/>
    <property type="project" value="UniProtKB-KW"/>
</dbReference>
<comment type="similarity">
    <text evidence="1 4">Belongs to the carbohydrate kinase PfkB family.</text>
</comment>
<comment type="caution">
    <text evidence="6">The sequence shown here is derived from an EMBL/GenBank/DDBJ whole genome shotgun (WGS) entry which is preliminary data.</text>
</comment>
<feature type="domain" description="Carbohydrate kinase PfkB" evidence="5">
    <location>
        <begin position="4"/>
        <end position="293"/>
    </location>
</feature>
<dbReference type="Gene3D" id="3.40.1190.20">
    <property type="match status" value="1"/>
</dbReference>
<dbReference type="RefSeq" id="WP_147148161.1">
    <property type="nucleotide sequence ID" value="NZ_BJXN01000013.1"/>
</dbReference>
<organism evidence="6 7">
    <name type="scientific">Oceanithermus desulfurans NBRC 100063</name>
    <dbReference type="NCBI Taxonomy" id="1227550"/>
    <lineage>
        <taxon>Bacteria</taxon>
        <taxon>Thermotogati</taxon>
        <taxon>Deinococcota</taxon>
        <taxon>Deinococci</taxon>
        <taxon>Thermales</taxon>
        <taxon>Thermaceae</taxon>
        <taxon>Oceanithermus</taxon>
    </lineage>
</organism>